<evidence type="ECO:0000313" key="4">
    <source>
        <dbReference type="EMBL" id="AKV76974.1"/>
    </source>
</evidence>
<protein>
    <submittedName>
        <fullName evidence="3">Glycosyl transferase</fullName>
    </submittedName>
</protein>
<dbReference type="EMBL" id="CP012172">
    <property type="protein sequence ID" value="AKV74736.1"/>
    <property type="molecule type" value="Genomic_DNA"/>
</dbReference>
<gene>
    <name evidence="3" type="ORF">MsedA_1795</name>
    <name evidence="4" type="ORF">MsedB_1797</name>
    <name evidence="5" type="ORF">MsedC_1795</name>
    <name evidence="6" type="ORF">MsedD_1796</name>
    <name evidence="7" type="ORF">MsedE_1797</name>
</gene>
<dbReference type="InterPro" id="IPR053689">
    <property type="entry name" value="AGL16-like"/>
</dbReference>
<dbReference type="Pfam" id="PF00534">
    <property type="entry name" value="Glycos_transf_1"/>
    <property type="match status" value="1"/>
</dbReference>
<dbReference type="PANTHER" id="PTHR45947">
    <property type="entry name" value="SULFOQUINOVOSYL TRANSFERASE SQD2"/>
    <property type="match status" value="1"/>
</dbReference>
<evidence type="ECO:0000313" key="12">
    <source>
        <dbReference type="Proteomes" id="UP000068832"/>
    </source>
</evidence>
<dbReference type="SUPFAM" id="SSF53756">
    <property type="entry name" value="UDP-Glycosyltransferase/glycogen phosphorylase"/>
    <property type="match status" value="1"/>
</dbReference>
<proteinExistence type="predicted"/>
<dbReference type="Proteomes" id="UP000062398">
    <property type="component" value="Chromosome"/>
</dbReference>
<dbReference type="OrthoDB" id="132546at2157"/>
<dbReference type="CDD" id="cd03801">
    <property type="entry name" value="GT4_PimA-like"/>
    <property type="match status" value="1"/>
</dbReference>
<dbReference type="EMBL" id="CP012175">
    <property type="protein sequence ID" value="AKV81470.1"/>
    <property type="molecule type" value="Genomic_DNA"/>
</dbReference>
<dbReference type="EMBL" id="CP012176">
    <property type="protein sequence ID" value="AKV83707.1"/>
    <property type="molecule type" value="Genomic_DNA"/>
</dbReference>
<dbReference type="AlphaFoldDB" id="A0A0K1SJF3"/>
<dbReference type="InterPro" id="IPR001296">
    <property type="entry name" value="Glyco_trans_1"/>
</dbReference>
<dbReference type="Gene3D" id="3.40.50.2000">
    <property type="entry name" value="Glycogen Phosphorylase B"/>
    <property type="match status" value="2"/>
</dbReference>
<reference evidence="7 8" key="2">
    <citation type="submission" date="2015-07" db="EMBL/GenBank/DDBJ databases">
        <title>Physiological, transcriptional responses and genome re-sequencing of acid resistant extremely thermoacidophilic Metallosphaera sedula SARC-M1.</title>
        <authorList>
            <person name="Ai C."/>
            <person name="McCarthy S."/>
            <person name="Eckrich V."/>
            <person name="Rudrappa D."/>
            <person name="Qiu G."/>
            <person name="Blum P."/>
        </authorList>
    </citation>
    <scope>NUCLEOTIDE SEQUENCE [LARGE SCALE GENOMIC DNA]</scope>
    <source>
        <strain evidence="7 8">SARC-M1</strain>
    </source>
</reference>
<evidence type="ECO:0000313" key="8">
    <source>
        <dbReference type="Proteomes" id="UP000056255"/>
    </source>
</evidence>
<evidence type="ECO:0000259" key="1">
    <source>
        <dbReference type="Pfam" id="PF00534"/>
    </source>
</evidence>
<dbReference type="Proteomes" id="UP000062475">
    <property type="component" value="Chromosome"/>
</dbReference>
<evidence type="ECO:0000259" key="2">
    <source>
        <dbReference type="Pfam" id="PF13439"/>
    </source>
</evidence>
<dbReference type="EMBL" id="CP012173">
    <property type="protein sequence ID" value="AKV76974.1"/>
    <property type="molecule type" value="Genomic_DNA"/>
</dbReference>
<evidence type="ECO:0000313" key="5">
    <source>
        <dbReference type="EMBL" id="AKV79225.1"/>
    </source>
</evidence>
<dbReference type="Proteomes" id="UP000056255">
    <property type="component" value="Chromosome"/>
</dbReference>
<evidence type="ECO:0000313" key="11">
    <source>
        <dbReference type="Proteomes" id="UP000062475"/>
    </source>
</evidence>
<dbReference type="Proteomes" id="UP000061362">
    <property type="component" value="Chromosome"/>
</dbReference>
<dbReference type="NCBIfam" id="NF041010">
    <property type="entry name" value="glycosy_Agl16"/>
    <property type="match status" value="1"/>
</dbReference>
<reference evidence="9 10" key="1">
    <citation type="journal article" date="2015" name="Genome Announc.">
        <title>Complete Genome Sequences of Evolved Arsenate-Resistant Metallosphaera sedula Strains.</title>
        <authorList>
            <person name="Ai C."/>
            <person name="McCarthy S."/>
            <person name="Schackwitz W."/>
            <person name="Martin J."/>
            <person name="Lipzen A."/>
            <person name="Blum P."/>
        </authorList>
    </citation>
    <scope>NUCLEOTIDE SEQUENCE [LARGE SCALE GENOMIC DNA]</scope>
    <source>
        <strain evidence="5 10">ARS120-1</strain>
        <strain evidence="6 9">ARS120-2</strain>
        <strain evidence="3 12">ARS50-1</strain>
        <strain evidence="4 11">ARS50-2</strain>
    </source>
</reference>
<dbReference type="Pfam" id="PF13439">
    <property type="entry name" value="Glyco_transf_4"/>
    <property type="match status" value="1"/>
</dbReference>
<evidence type="ECO:0000313" key="9">
    <source>
        <dbReference type="Proteomes" id="UP000061362"/>
    </source>
</evidence>
<sequence length="354" mass="41301">MIRTWMLTPLFLPVKGGTEVHVYNLSKELLKLSVDVEVHTTRDTYEERGVLKPFEIIDGIRVIRHPRTWKFNKEPDLLHFHNLGRKFSAWNLYTFWFTLLESRFHDIPMVMTPHDIFVVNRGAILNALQKYMGNRVHRIIAVSEWEREEMIRKGFQGSKIVTIPNGVEDRVFEYPTTQGTHDYLFYLARISPEKNQLFAIRCIKDIDIKLMLAGQVRDREYFQLLMSTVKELGLENRVKYLGQVTDEEKYALMDGSLATILTSEVEADPLVIKEAMVRGVPVIVGDRAKVLPTLVKDRVNGFVVSNCEQLKQAVESLRDPNLRKEIGERNREISKNWRWREVSLKVLELYKSLV</sequence>
<dbReference type="InterPro" id="IPR028098">
    <property type="entry name" value="Glyco_trans_4-like_N"/>
</dbReference>
<feature type="domain" description="Glycosyl transferase family 1" evidence="1">
    <location>
        <begin position="179"/>
        <end position="332"/>
    </location>
</feature>
<dbReference type="GO" id="GO:0016757">
    <property type="term" value="F:glycosyltransferase activity"/>
    <property type="evidence" value="ECO:0007669"/>
    <property type="project" value="InterPro"/>
</dbReference>
<dbReference type="EMBL" id="CP012174">
    <property type="protein sequence ID" value="AKV79225.1"/>
    <property type="molecule type" value="Genomic_DNA"/>
</dbReference>
<evidence type="ECO:0000313" key="3">
    <source>
        <dbReference type="EMBL" id="AKV74736.1"/>
    </source>
</evidence>
<feature type="domain" description="Glycosyltransferase subfamily 4-like N-terminal" evidence="2">
    <location>
        <begin position="16"/>
        <end position="168"/>
    </location>
</feature>
<accession>A0A0K1SJF3</accession>
<dbReference type="Proteomes" id="UP000068832">
    <property type="component" value="Chromosome"/>
</dbReference>
<dbReference type="InterPro" id="IPR050194">
    <property type="entry name" value="Glycosyltransferase_grp1"/>
</dbReference>
<evidence type="ECO:0000313" key="6">
    <source>
        <dbReference type="EMBL" id="AKV81470.1"/>
    </source>
</evidence>
<organism evidence="3 12">
    <name type="scientific">Metallosphaera sedula</name>
    <dbReference type="NCBI Taxonomy" id="43687"/>
    <lineage>
        <taxon>Archaea</taxon>
        <taxon>Thermoproteota</taxon>
        <taxon>Thermoprotei</taxon>
        <taxon>Sulfolobales</taxon>
        <taxon>Sulfolobaceae</taxon>
        <taxon>Metallosphaera</taxon>
    </lineage>
</organism>
<evidence type="ECO:0000313" key="10">
    <source>
        <dbReference type="Proteomes" id="UP000062398"/>
    </source>
</evidence>
<evidence type="ECO:0000313" key="7">
    <source>
        <dbReference type="EMBL" id="AKV83707.1"/>
    </source>
</evidence>
<keyword evidence="3" id="KW-0808">Transferase</keyword>
<dbReference type="PANTHER" id="PTHR45947:SF3">
    <property type="entry name" value="SULFOQUINOVOSYL TRANSFERASE SQD2"/>
    <property type="match status" value="1"/>
</dbReference>
<dbReference type="PATRIC" id="fig|43687.5.peg.1894"/>
<name>A0A0K1SJF3_9CREN</name>